<keyword evidence="2" id="KW-1185">Reference proteome</keyword>
<reference evidence="1 2" key="1">
    <citation type="journal article" date="2011" name="Stand. Genomic Sci.">
        <title>Complete genome sequence of the hyperthermophilic chemolithoautotroph Pyrolobus fumarii type strain (1A).</title>
        <authorList>
            <person name="Anderson I."/>
            <person name="Goker M."/>
            <person name="Nolan M."/>
            <person name="Lucas S."/>
            <person name="Hammon N."/>
            <person name="Deshpande S."/>
            <person name="Cheng J.F."/>
            <person name="Tapia R."/>
            <person name="Han C."/>
            <person name="Goodwin L."/>
            <person name="Pitluck S."/>
            <person name="Huntemann M."/>
            <person name="Liolios K."/>
            <person name="Ivanova N."/>
            <person name="Pagani I."/>
            <person name="Mavromatis K."/>
            <person name="Ovchinikova G."/>
            <person name="Pati A."/>
            <person name="Chen A."/>
            <person name="Palaniappan K."/>
            <person name="Land M."/>
            <person name="Hauser L."/>
            <person name="Brambilla E.M."/>
            <person name="Huber H."/>
            <person name="Yasawong M."/>
            <person name="Rohde M."/>
            <person name="Spring S."/>
            <person name="Abt B."/>
            <person name="Sikorski J."/>
            <person name="Wirth R."/>
            <person name="Detter J.C."/>
            <person name="Woyke T."/>
            <person name="Bristow J."/>
            <person name="Eisen J.A."/>
            <person name="Markowitz V."/>
            <person name="Hugenholtz P."/>
            <person name="Kyrpides N.C."/>
            <person name="Klenk H.P."/>
            <person name="Lapidus A."/>
        </authorList>
    </citation>
    <scope>NUCLEOTIDE SEQUENCE [LARGE SCALE GENOMIC DNA]</scope>
    <source>
        <strain evidence="2">DSM 11204 / 1A</strain>
    </source>
</reference>
<dbReference type="HOGENOM" id="CLU_3003288_0_0_2"/>
<dbReference type="AlphaFoldDB" id="G0EGM0"/>
<dbReference type="GeneID" id="52281857"/>
<proteinExistence type="predicted"/>
<organism evidence="1 2">
    <name type="scientific">Pyrolobus fumarii (strain DSM 11204 / 1A)</name>
    <dbReference type="NCBI Taxonomy" id="694429"/>
    <lineage>
        <taxon>Archaea</taxon>
        <taxon>Thermoproteota</taxon>
        <taxon>Thermoprotei</taxon>
        <taxon>Desulfurococcales</taxon>
        <taxon>Pyrodictiaceae</taxon>
        <taxon>Pyrolobus</taxon>
    </lineage>
</organism>
<evidence type="ECO:0000313" key="2">
    <source>
        <dbReference type="Proteomes" id="UP000001037"/>
    </source>
</evidence>
<dbReference type="STRING" id="694429.Pyrfu_0523"/>
<accession>G0EGM0</accession>
<dbReference type="RefSeq" id="WP_014026071.1">
    <property type="nucleotide sequence ID" value="NC_015931.1"/>
</dbReference>
<name>G0EGM0_PYRF1</name>
<sequence>MQRAEKIPWRRIVDWVFREYRWELDILREYDRSGRLPSREEVERLKSRARRVAATR</sequence>
<dbReference type="EMBL" id="CP002838">
    <property type="protein sequence ID" value="AEM38394.1"/>
    <property type="molecule type" value="Genomic_DNA"/>
</dbReference>
<evidence type="ECO:0000313" key="1">
    <source>
        <dbReference type="EMBL" id="AEM38394.1"/>
    </source>
</evidence>
<protein>
    <submittedName>
        <fullName evidence="1">Uncharacterized protein</fullName>
    </submittedName>
</protein>
<dbReference type="Proteomes" id="UP000001037">
    <property type="component" value="Chromosome"/>
</dbReference>
<dbReference type="KEGG" id="pfm:Pyrfu_0523"/>
<dbReference type="InParanoid" id="G0EGM0"/>
<gene>
    <name evidence="1" type="ordered locus">Pyrfu_0523</name>
</gene>